<evidence type="ECO:0000313" key="2">
    <source>
        <dbReference type="Proteomes" id="UP000054549"/>
    </source>
</evidence>
<dbReference type="InParanoid" id="A0A0C2WEU9"/>
<accession>A0A0C2WEU9</accession>
<evidence type="ECO:0000313" key="1">
    <source>
        <dbReference type="EMBL" id="KIL55096.1"/>
    </source>
</evidence>
<organism evidence="1 2">
    <name type="scientific">Amanita muscaria (strain Koide BX008)</name>
    <dbReference type="NCBI Taxonomy" id="946122"/>
    <lineage>
        <taxon>Eukaryota</taxon>
        <taxon>Fungi</taxon>
        <taxon>Dikarya</taxon>
        <taxon>Basidiomycota</taxon>
        <taxon>Agaricomycotina</taxon>
        <taxon>Agaricomycetes</taxon>
        <taxon>Agaricomycetidae</taxon>
        <taxon>Agaricales</taxon>
        <taxon>Pluteineae</taxon>
        <taxon>Amanitaceae</taxon>
        <taxon>Amanita</taxon>
    </lineage>
</organism>
<dbReference type="AlphaFoldDB" id="A0A0C2WEU9"/>
<dbReference type="HOGENOM" id="CLU_2573409_0_0_1"/>
<gene>
    <name evidence="1" type="ORF">M378DRAFT_173859</name>
</gene>
<sequence>MAAPASQEHAEIHVLFPTKVKSMLSMLNAEKLSRKDVGRDWLLPLVWGQSTGRVTEPGYVNGVSLLSLQPSDRAHRSLQII</sequence>
<dbReference type="Proteomes" id="UP000054549">
    <property type="component" value="Unassembled WGS sequence"/>
</dbReference>
<keyword evidence="2" id="KW-1185">Reference proteome</keyword>
<proteinExistence type="predicted"/>
<name>A0A0C2WEU9_AMAMK</name>
<reference evidence="1 2" key="1">
    <citation type="submission" date="2014-04" db="EMBL/GenBank/DDBJ databases">
        <title>Evolutionary Origins and Diversification of the Mycorrhizal Mutualists.</title>
        <authorList>
            <consortium name="DOE Joint Genome Institute"/>
            <consortium name="Mycorrhizal Genomics Consortium"/>
            <person name="Kohler A."/>
            <person name="Kuo A."/>
            <person name="Nagy L.G."/>
            <person name="Floudas D."/>
            <person name="Copeland A."/>
            <person name="Barry K.W."/>
            <person name="Cichocki N."/>
            <person name="Veneault-Fourrey C."/>
            <person name="LaButti K."/>
            <person name="Lindquist E.A."/>
            <person name="Lipzen A."/>
            <person name="Lundell T."/>
            <person name="Morin E."/>
            <person name="Murat C."/>
            <person name="Riley R."/>
            <person name="Ohm R."/>
            <person name="Sun H."/>
            <person name="Tunlid A."/>
            <person name="Henrissat B."/>
            <person name="Grigoriev I.V."/>
            <person name="Hibbett D.S."/>
            <person name="Martin F."/>
        </authorList>
    </citation>
    <scope>NUCLEOTIDE SEQUENCE [LARGE SCALE GENOMIC DNA]</scope>
    <source>
        <strain evidence="1 2">Koide BX008</strain>
    </source>
</reference>
<protein>
    <submittedName>
        <fullName evidence="1">Uncharacterized protein</fullName>
    </submittedName>
</protein>
<dbReference type="EMBL" id="KN818569">
    <property type="protein sequence ID" value="KIL55096.1"/>
    <property type="molecule type" value="Genomic_DNA"/>
</dbReference>